<dbReference type="Pfam" id="PF00092">
    <property type="entry name" value="VWA"/>
    <property type="match status" value="1"/>
</dbReference>
<keyword evidence="3" id="KW-1185">Reference proteome</keyword>
<keyword evidence="2" id="KW-0176">Collagen</keyword>
<dbReference type="PANTHER" id="PTHR24020">
    <property type="entry name" value="COLLAGEN ALPHA"/>
    <property type="match status" value="1"/>
</dbReference>
<organism evidence="2 3">
    <name type="scientific">Plakobranchus ocellatus</name>
    <dbReference type="NCBI Taxonomy" id="259542"/>
    <lineage>
        <taxon>Eukaryota</taxon>
        <taxon>Metazoa</taxon>
        <taxon>Spiralia</taxon>
        <taxon>Lophotrochozoa</taxon>
        <taxon>Mollusca</taxon>
        <taxon>Gastropoda</taxon>
        <taxon>Heterobranchia</taxon>
        <taxon>Euthyneura</taxon>
        <taxon>Panpulmonata</taxon>
        <taxon>Sacoglossa</taxon>
        <taxon>Placobranchoidea</taxon>
        <taxon>Plakobranchidae</taxon>
        <taxon>Plakobranchus</taxon>
    </lineage>
</organism>
<dbReference type="Proteomes" id="UP000735302">
    <property type="component" value="Unassembled WGS sequence"/>
</dbReference>
<evidence type="ECO:0000313" key="3">
    <source>
        <dbReference type="Proteomes" id="UP000735302"/>
    </source>
</evidence>
<dbReference type="Gene3D" id="3.40.50.410">
    <property type="entry name" value="von Willebrand factor, type A domain"/>
    <property type="match status" value="1"/>
</dbReference>
<dbReference type="GO" id="GO:0005581">
    <property type="term" value="C:collagen trimer"/>
    <property type="evidence" value="ECO:0007669"/>
    <property type="project" value="UniProtKB-KW"/>
</dbReference>
<dbReference type="PANTHER" id="PTHR24020:SF84">
    <property type="entry name" value="VWFA DOMAIN-CONTAINING PROTEIN"/>
    <property type="match status" value="1"/>
</dbReference>
<dbReference type="SUPFAM" id="SSF53300">
    <property type="entry name" value="vWA-like"/>
    <property type="match status" value="1"/>
</dbReference>
<sequence>MSIELAIKLSSSVSVRSTGFEEGKAFLQEFIEQLEIGPQRTRVSLLTFGDGVYVRDGFNLTTYATKDQMIEAIKRVPFRSGRLTATGKAIDYMRSKQLDETKVRPGVQKVCIVITDGNSQEGNKTKEAAKKARSDNIIMYAVAVGEYINDPELASITGNVKDRVAKVSNYTQLKTIQEKLVNMICRQVRVSCGERSATDVLFVFDPRALVNHLTTRAIRFVSQTQREQLGFEYYGVFSCPEDVR</sequence>
<feature type="domain" description="VWFA" evidence="1">
    <location>
        <begin position="4"/>
        <end position="180"/>
    </location>
</feature>
<reference evidence="2 3" key="1">
    <citation type="journal article" date="2021" name="Elife">
        <title>Chloroplast acquisition without the gene transfer in kleptoplastic sea slugs, Plakobranchus ocellatus.</title>
        <authorList>
            <person name="Maeda T."/>
            <person name="Takahashi S."/>
            <person name="Yoshida T."/>
            <person name="Shimamura S."/>
            <person name="Takaki Y."/>
            <person name="Nagai Y."/>
            <person name="Toyoda A."/>
            <person name="Suzuki Y."/>
            <person name="Arimoto A."/>
            <person name="Ishii H."/>
            <person name="Satoh N."/>
            <person name="Nishiyama T."/>
            <person name="Hasebe M."/>
            <person name="Maruyama T."/>
            <person name="Minagawa J."/>
            <person name="Obokata J."/>
            <person name="Shigenobu S."/>
        </authorList>
    </citation>
    <scope>NUCLEOTIDE SEQUENCE [LARGE SCALE GENOMIC DNA]</scope>
</reference>
<comment type="caution">
    <text evidence="2">The sequence shown here is derived from an EMBL/GenBank/DDBJ whole genome shotgun (WGS) entry which is preliminary data.</text>
</comment>
<dbReference type="CDD" id="cd01450">
    <property type="entry name" value="vWFA_subfamily_ECM"/>
    <property type="match status" value="1"/>
</dbReference>
<evidence type="ECO:0000259" key="1">
    <source>
        <dbReference type="PROSITE" id="PS50234"/>
    </source>
</evidence>
<dbReference type="InterPro" id="IPR002035">
    <property type="entry name" value="VWF_A"/>
</dbReference>
<dbReference type="InterPro" id="IPR050525">
    <property type="entry name" value="ECM_Assembly_Org"/>
</dbReference>
<evidence type="ECO:0000313" key="2">
    <source>
        <dbReference type="EMBL" id="GFO47383.1"/>
    </source>
</evidence>
<protein>
    <submittedName>
        <fullName evidence="2">Collagen alpha-1(Xiv) chain-like</fullName>
    </submittedName>
</protein>
<accession>A0AAV4DSS1</accession>
<name>A0AAV4DSS1_9GAST</name>
<dbReference type="AlphaFoldDB" id="A0AAV4DSS1"/>
<gene>
    <name evidence="2" type="ORF">PoB_007388800</name>
</gene>
<dbReference type="SMART" id="SM00327">
    <property type="entry name" value="VWA"/>
    <property type="match status" value="1"/>
</dbReference>
<proteinExistence type="predicted"/>
<dbReference type="InterPro" id="IPR036465">
    <property type="entry name" value="vWFA_dom_sf"/>
</dbReference>
<dbReference type="PROSITE" id="PS50234">
    <property type="entry name" value="VWFA"/>
    <property type="match status" value="1"/>
</dbReference>
<dbReference type="EMBL" id="BLXT01008305">
    <property type="protein sequence ID" value="GFO47383.1"/>
    <property type="molecule type" value="Genomic_DNA"/>
</dbReference>